<evidence type="ECO:0000259" key="1">
    <source>
        <dbReference type="PROSITE" id="PS51186"/>
    </source>
</evidence>
<dbReference type="CDD" id="cd04301">
    <property type="entry name" value="NAT_SF"/>
    <property type="match status" value="1"/>
</dbReference>
<accession>A0A2G9ZKZ6</accession>
<reference evidence="2 3" key="1">
    <citation type="submission" date="2017-09" db="EMBL/GenBank/DDBJ databases">
        <title>Depth-based differentiation of microbial function through sediment-hosted aquifers and enrichment of novel symbionts in the deep terrestrial subsurface.</title>
        <authorList>
            <person name="Probst A.J."/>
            <person name="Ladd B."/>
            <person name="Jarett J.K."/>
            <person name="Geller-Mcgrath D.E."/>
            <person name="Sieber C.M."/>
            <person name="Emerson J.B."/>
            <person name="Anantharaman K."/>
            <person name="Thomas B.C."/>
            <person name="Malmstrom R."/>
            <person name="Stieglmeier M."/>
            <person name="Klingl A."/>
            <person name="Woyke T."/>
            <person name="Ryan C.M."/>
            <person name="Banfield J.F."/>
        </authorList>
    </citation>
    <scope>NUCLEOTIDE SEQUENCE [LARGE SCALE GENOMIC DNA]</scope>
    <source>
        <strain evidence="2">CG23_combo_of_CG06-09_8_20_14_all_49_15</strain>
    </source>
</reference>
<dbReference type="Pfam" id="PF00583">
    <property type="entry name" value="Acetyltransf_1"/>
    <property type="match status" value="1"/>
</dbReference>
<organism evidence="2 3">
    <name type="scientific">Candidatus Falkowbacteria bacterium CG23_combo_of_CG06-09_8_20_14_all_49_15</name>
    <dbReference type="NCBI Taxonomy" id="1974572"/>
    <lineage>
        <taxon>Bacteria</taxon>
        <taxon>Candidatus Falkowiibacteriota</taxon>
    </lineage>
</organism>
<dbReference type="SUPFAM" id="SSF55729">
    <property type="entry name" value="Acyl-CoA N-acyltransferases (Nat)"/>
    <property type="match status" value="1"/>
</dbReference>
<dbReference type="InterPro" id="IPR000182">
    <property type="entry name" value="GNAT_dom"/>
</dbReference>
<sequence length="240" mass="27730">MLLFSMEKIVKITDKKNLANKKALREVQAIMRAQFPGLETEKIDNLPFVVFGRPRKSYSYSLWIAADERENILGFINYSFFSRDNFYFLDHLATAPGLTGKGIGGRLYEFLRAKAREAEAVGIFFECLNDNPAGEKNAGLLKQNQARLKFYERYGARPIANNRYEEKVHPDNNSTLLVFDPLDAAINLDRYHIRKIVRKIVLKKYSDFCPPDYIKRIVNSFVDPLVTLRPPLYPGDQNRK</sequence>
<dbReference type="EMBL" id="PCSD01000047">
    <property type="protein sequence ID" value="PIP33822.1"/>
    <property type="molecule type" value="Genomic_DNA"/>
</dbReference>
<dbReference type="InterPro" id="IPR016181">
    <property type="entry name" value="Acyl_CoA_acyltransferase"/>
</dbReference>
<proteinExistence type="predicted"/>
<dbReference type="GO" id="GO:0016747">
    <property type="term" value="F:acyltransferase activity, transferring groups other than amino-acyl groups"/>
    <property type="evidence" value="ECO:0007669"/>
    <property type="project" value="InterPro"/>
</dbReference>
<feature type="domain" description="N-acetyltransferase" evidence="1">
    <location>
        <begin position="7"/>
        <end position="183"/>
    </location>
</feature>
<dbReference type="Gene3D" id="3.40.630.30">
    <property type="match status" value="1"/>
</dbReference>
<evidence type="ECO:0000313" key="3">
    <source>
        <dbReference type="Proteomes" id="UP000230729"/>
    </source>
</evidence>
<dbReference type="PROSITE" id="PS51186">
    <property type="entry name" value="GNAT"/>
    <property type="match status" value="1"/>
</dbReference>
<protein>
    <recommendedName>
        <fullName evidence="1">N-acetyltransferase domain-containing protein</fullName>
    </recommendedName>
</protein>
<evidence type="ECO:0000313" key="2">
    <source>
        <dbReference type="EMBL" id="PIP33822.1"/>
    </source>
</evidence>
<comment type="caution">
    <text evidence="2">The sequence shown here is derived from an EMBL/GenBank/DDBJ whole genome shotgun (WGS) entry which is preliminary data.</text>
</comment>
<gene>
    <name evidence="2" type="ORF">COX22_02270</name>
</gene>
<dbReference type="Proteomes" id="UP000230729">
    <property type="component" value="Unassembled WGS sequence"/>
</dbReference>
<name>A0A2G9ZKZ6_9BACT</name>
<dbReference type="AlphaFoldDB" id="A0A2G9ZKZ6"/>